<dbReference type="PANTHER" id="PTHR19321:SF41">
    <property type="entry name" value="FASCETTO-RELATED"/>
    <property type="match status" value="1"/>
</dbReference>
<dbReference type="Proteomes" id="UP000594260">
    <property type="component" value="Unplaced"/>
</dbReference>
<accession>A0A7M7KTH5</accession>
<reference evidence="2" key="1">
    <citation type="submission" date="2021-01" db="UniProtKB">
        <authorList>
            <consortium name="EnsemblMetazoa"/>
        </authorList>
    </citation>
    <scope>IDENTIFICATION</scope>
</reference>
<dbReference type="KEGG" id="vde:111254800"/>
<dbReference type="FunCoup" id="A0A7M7KTH5">
    <property type="interactions" value="971"/>
</dbReference>
<dbReference type="OMA" id="KWISACD"/>
<dbReference type="InterPro" id="IPR007145">
    <property type="entry name" value="MAP65_Ase1_PRC1"/>
</dbReference>
<sequence>MTPSKLNLVPLRYKDTYIEYMDTCAENILRLQDIWENSGIPDEKIHKRMMHLFTWINERWTTIINDELQAVEEQKRQVQAALCDLTEICNQLEIEMPKQPSCLNLQQQLEWVETSSAKVEAIRAKREALYFDLRKNEKELLARMTDGVVWKMPRSLTSRGVLRTLPNDDDLRELTSHVKMIREERQIRLEKLRPLVEASCMLMERMGKVPRLPIEEDLSNLPADHWNLTQENIKRAAEARDALSLEETQLHTRHTSMLAQLGKLFDRLDVTQVEREELLTGLTNTKTYQTVGKLEELVAEYEELKRANMASYVDKLRNEVKECYAALRIGDEWAEPERIKNMIELGPSEELITEYEQSIGALKARYSQLMPLFKLLDERDQLKEMLRELEEAQRDPNRYKNRGGALLQETKKRDRVNKNLPIVVKQIVKFLDTYEKENGEVVVDGKPIREGIREDDDKKPRSASAACQYTTPLKAMNRPLSVTPATARPASTVGHRIAALKRAGTYTEIKPKIKTLEPASSKALIVGKMYTRHMAMKSPGSNAKNKLSTTRRGLRRSISYGDFESQVSSTDDMHSTRIVKLSNAIGESGRVKSRKALF</sequence>
<dbReference type="InParanoid" id="A0A7M7KTH5"/>
<evidence type="ECO:0008006" key="4">
    <source>
        <dbReference type="Google" id="ProtNLM"/>
    </source>
</evidence>
<feature type="coiled-coil region" evidence="1">
    <location>
        <begin position="372"/>
        <end position="402"/>
    </location>
</feature>
<dbReference type="GO" id="GO:1990023">
    <property type="term" value="C:mitotic spindle midzone"/>
    <property type="evidence" value="ECO:0007669"/>
    <property type="project" value="TreeGrafter"/>
</dbReference>
<dbReference type="Gene3D" id="1.20.58.1520">
    <property type="match status" value="1"/>
</dbReference>
<dbReference type="GO" id="GO:0005737">
    <property type="term" value="C:cytoplasm"/>
    <property type="evidence" value="ECO:0007669"/>
    <property type="project" value="TreeGrafter"/>
</dbReference>
<dbReference type="GeneID" id="111254800"/>
<protein>
    <recommendedName>
        <fullName evidence="4">Protein regulator of cytokinesis 1</fullName>
    </recommendedName>
</protein>
<evidence type="ECO:0000313" key="3">
    <source>
        <dbReference type="Proteomes" id="UP000594260"/>
    </source>
</evidence>
<dbReference type="Pfam" id="PF03999">
    <property type="entry name" value="MAP65_ASE1"/>
    <property type="match status" value="1"/>
</dbReference>
<keyword evidence="1" id="KW-0175">Coiled coil</keyword>
<name>A0A7M7KTH5_VARDE</name>
<dbReference type="PANTHER" id="PTHR19321">
    <property type="entry name" value="PROTEIN REGULATOR OF CYTOKINESIS 1 PRC1-RELATED"/>
    <property type="match status" value="1"/>
</dbReference>
<dbReference type="OrthoDB" id="642895at2759"/>
<dbReference type="GO" id="GO:0008017">
    <property type="term" value="F:microtubule binding"/>
    <property type="evidence" value="ECO:0007669"/>
    <property type="project" value="InterPro"/>
</dbReference>
<dbReference type="RefSeq" id="XP_022671766.1">
    <property type="nucleotide sequence ID" value="XM_022816031.1"/>
</dbReference>
<proteinExistence type="predicted"/>
<evidence type="ECO:0000256" key="1">
    <source>
        <dbReference type="SAM" id="Coils"/>
    </source>
</evidence>
<evidence type="ECO:0000313" key="2">
    <source>
        <dbReference type="EnsemblMetazoa" id="XP_022671766"/>
    </source>
</evidence>
<keyword evidence="3" id="KW-1185">Reference proteome</keyword>
<dbReference type="EnsemblMetazoa" id="XM_022816031">
    <property type="protein sequence ID" value="XP_022671766"/>
    <property type="gene ID" value="LOC111254800"/>
</dbReference>
<organism evidence="2 3">
    <name type="scientific">Varroa destructor</name>
    <name type="common">Honeybee mite</name>
    <dbReference type="NCBI Taxonomy" id="109461"/>
    <lineage>
        <taxon>Eukaryota</taxon>
        <taxon>Metazoa</taxon>
        <taxon>Ecdysozoa</taxon>
        <taxon>Arthropoda</taxon>
        <taxon>Chelicerata</taxon>
        <taxon>Arachnida</taxon>
        <taxon>Acari</taxon>
        <taxon>Parasitiformes</taxon>
        <taxon>Mesostigmata</taxon>
        <taxon>Gamasina</taxon>
        <taxon>Dermanyssoidea</taxon>
        <taxon>Varroidae</taxon>
        <taxon>Varroa</taxon>
    </lineage>
</organism>
<dbReference type="GO" id="GO:0051256">
    <property type="term" value="P:mitotic spindle midzone assembly"/>
    <property type="evidence" value="ECO:0007669"/>
    <property type="project" value="TreeGrafter"/>
</dbReference>
<dbReference type="AlphaFoldDB" id="A0A7M7KTH5"/>